<dbReference type="PANTHER" id="PTHR47268">
    <property type="entry name" value="ACYLPHOSPHATASE"/>
    <property type="match status" value="1"/>
</dbReference>
<name>A0ABQ8YG57_9EUKA</name>
<dbReference type="EC" id="3.6.1.7" evidence="1"/>
<evidence type="ECO:0000256" key="2">
    <source>
        <dbReference type="RuleBase" id="RU004168"/>
    </source>
</evidence>
<dbReference type="Proteomes" id="UP001150062">
    <property type="component" value="Unassembled WGS sequence"/>
</dbReference>
<comment type="similarity">
    <text evidence="2">Belongs to the acylphosphatase family.</text>
</comment>
<dbReference type="EMBL" id="JAOAOG010000168">
    <property type="protein sequence ID" value="KAJ6243572.1"/>
    <property type="molecule type" value="Genomic_DNA"/>
</dbReference>
<gene>
    <name evidence="4" type="ORF">M0813_22010</name>
</gene>
<evidence type="ECO:0000256" key="1">
    <source>
        <dbReference type="PROSITE-ProRule" id="PRU00520"/>
    </source>
</evidence>
<accession>A0ABQ8YG57</accession>
<keyword evidence="5" id="KW-1185">Reference proteome</keyword>
<keyword evidence="1" id="KW-0378">Hydrolase</keyword>
<dbReference type="InterPro" id="IPR036046">
    <property type="entry name" value="Acylphosphatase-like_dom_sf"/>
</dbReference>
<evidence type="ECO:0000259" key="3">
    <source>
        <dbReference type="PROSITE" id="PS51160"/>
    </source>
</evidence>
<reference evidence="4" key="1">
    <citation type="submission" date="2022-08" db="EMBL/GenBank/DDBJ databases">
        <title>Novel sulfate-reducing endosymbionts in the free-living metamonad Anaeramoeba.</title>
        <authorList>
            <person name="Jerlstrom-Hultqvist J."/>
            <person name="Cepicka I."/>
            <person name="Gallot-Lavallee L."/>
            <person name="Salas-Leiva D."/>
            <person name="Curtis B.A."/>
            <person name="Zahonova K."/>
            <person name="Pipaliya S."/>
            <person name="Dacks J."/>
            <person name="Roger A.J."/>
        </authorList>
    </citation>
    <scope>NUCLEOTIDE SEQUENCE</scope>
    <source>
        <strain evidence="4">Schooner1</strain>
    </source>
</reference>
<evidence type="ECO:0000313" key="5">
    <source>
        <dbReference type="Proteomes" id="UP001150062"/>
    </source>
</evidence>
<comment type="caution">
    <text evidence="4">The sequence shown here is derived from an EMBL/GenBank/DDBJ whole genome shotgun (WGS) entry which is preliminary data.</text>
</comment>
<dbReference type="Gene3D" id="3.30.70.100">
    <property type="match status" value="1"/>
</dbReference>
<dbReference type="SUPFAM" id="SSF54975">
    <property type="entry name" value="Acylphosphatase/BLUF domain-like"/>
    <property type="match status" value="1"/>
</dbReference>
<dbReference type="PANTHER" id="PTHR47268:SF4">
    <property type="entry name" value="ACYLPHOSPHATASE"/>
    <property type="match status" value="1"/>
</dbReference>
<dbReference type="InterPro" id="IPR001792">
    <property type="entry name" value="Acylphosphatase-like_dom"/>
</dbReference>
<feature type="active site" evidence="1">
    <location>
        <position position="21"/>
    </location>
</feature>
<feature type="domain" description="Acylphosphatase-like" evidence="3">
    <location>
        <begin position="6"/>
        <end position="105"/>
    </location>
</feature>
<evidence type="ECO:0000313" key="4">
    <source>
        <dbReference type="EMBL" id="KAJ6243572.1"/>
    </source>
</evidence>
<protein>
    <recommendedName>
        <fullName evidence="1">acylphosphatase</fullName>
        <ecNumber evidence="1">3.6.1.7</ecNumber>
    </recommendedName>
</protein>
<organism evidence="4 5">
    <name type="scientific">Anaeramoeba flamelloides</name>
    <dbReference type="NCBI Taxonomy" id="1746091"/>
    <lineage>
        <taxon>Eukaryota</taxon>
        <taxon>Metamonada</taxon>
        <taxon>Anaeramoebidae</taxon>
        <taxon>Anaeramoeba</taxon>
    </lineage>
</organism>
<comment type="catalytic activity">
    <reaction evidence="1">
        <text>an acyl phosphate + H2O = a carboxylate + phosphate + H(+)</text>
        <dbReference type="Rhea" id="RHEA:14965"/>
        <dbReference type="ChEBI" id="CHEBI:15377"/>
        <dbReference type="ChEBI" id="CHEBI:15378"/>
        <dbReference type="ChEBI" id="CHEBI:29067"/>
        <dbReference type="ChEBI" id="CHEBI:43474"/>
        <dbReference type="ChEBI" id="CHEBI:59918"/>
        <dbReference type="EC" id="3.6.1.7"/>
    </reaction>
</comment>
<dbReference type="Pfam" id="PF00708">
    <property type="entry name" value="Acylphosphatase"/>
    <property type="match status" value="1"/>
</dbReference>
<sequence>MTEPVTKYFRAIGDVQGVFFRKTICLAAKFKGLVGGASNLSNGQVEFILTGKEDTISQLIKSIEKTKPLNNFGAEVIDVLEVKKGRDLESHQMTTLNVTSFSMLHTYI</sequence>
<dbReference type="InterPro" id="IPR020456">
    <property type="entry name" value="Acylphosphatase"/>
</dbReference>
<feature type="active site" evidence="1">
    <location>
        <position position="39"/>
    </location>
</feature>
<dbReference type="PROSITE" id="PS51160">
    <property type="entry name" value="ACYLPHOSPHATASE_3"/>
    <property type="match status" value="1"/>
</dbReference>
<proteinExistence type="inferred from homology"/>